<dbReference type="PANTHER" id="PTHR43289">
    <property type="entry name" value="MITOGEN-ACTIVATED PROTEIN KINASE KINASE KINASE 20-RELATED"/>
    <property type="match status" value="1"/>
</dbReference>
<dbReference type="InterPro" id="IPR008271">
    <property type="entry name" value="Ser/Thr_kinase_AS"/>
</dbReference>
<dbReference type="InterPro" id="IPR000719">
    <property type="entry name" value="Prot_kinase_dom"/>
</dbReference>
<dbReference type="InterPro" id="IPR017441">
    <property type="entry name" value="Protein_kinase_ATP_BS"/>
</dbReference>
<feature type="compositionally biased region" description="Polar residues" evidence="6">
    <location>
        <begin position="442"/>
        <end position="453"/>
    </location>
</feature>
<dbReference type="AlphaFoldDB" id="A0A7W3JKD5"/>
<keyword evidence="7" id="KW-1133">Transmembrane helix</keyword>
<comment type="caution">
    <text evidence="10">The sequence shown here is derived from an EMBL/GenBank/DDBJ whole genome shotgun (WGS) entry which is preliminary data.</text>
</comment>
<accession>A0A7W3JKD5</accession>
<dbReference type="PROSITE" id="PS00108">
    <property type="entry name" value="PROTEIN_KINASE_ST"/>
    <property type="match status" value="1"/>
</dbReference>
<feature type="transmembrane region" description="Helical" evidence="7">
    <location>
        <begin position="409"/>
        <end position="430"/>
    </location>
</feature>
<evidence type="ECO:0000256" key="4">
    <source>
        <dbReference type="ARBA" id="ARBA00022840"/>
    </source>
</evidence>
<evidence type="ECO:0000256" key="2">
    <source>
        <dbReference type="ARBA" id="ARBA00022741"/>
    </source>
</evidence>
<dbReference type="Proteomes" id="UP000321154">
    <property type="component" value="Unassembled WGS sequence"/>
</dbReference>
<evidence type="ECO:0000313" key="9">
    <source>
        <dbReference type="EMBL" id="GEK84286.1"/>
    </source>
</evidence>
<dbReference type="EMBL" id="JACGWW010000005">
    <property type="protein sequence ID" value="MBA8814509.1"/>
    <property type="molecule type" value="Genomic_DNA"/>
</dbReference>
<feature type="region of interest" description="Disordered" evidence="6">
    <location>
        <begin position="434"/>
        <end position="558"/>
    </location>
</feature>
<dbReference type="RefSeq" id="WP_146856614.1">
    <property type="nucleotide sequence ID" value="NZ_BAAAHR010000004.1"/>
</dbReference>
<feature type="compositionally biased region" description="Gly residues" evidence="6">
    <location>
        <begin position="534"/>
        <end position="558"/>
    </location>
</feature>
<evidence type="ECO:0000313" key="12">
    <source>
        <dbReference type="Proteomes" id="UP000522688"/>
    </source>
</evidence>
<dbReference type="SUPFAM" id="SSF56112">
    <property type="entry name" value="Protein kinase-like (PK-like)"/>
    <property type="match status" value="1"/>
</dbReference>
<sequence length="558" mass="55197">MDTPDLTAGMVLDGRYEIVSVLGRGGMASVYRARDTLLGRVVAIKLFAPTGAAAAELRRETSEVQVLAGLAHPAIVTLFDARVDDADRAYLVMEYVEGPTLQELVSRGPLAPATAAAMLADLGEALHVAHEGGVVHRDVKPANILLAPVPGGEGRYRAKLADFGIVYLVDSTRLTATGTVMGTAAFISPEQALGQPIGPPSDVYSLGLVTLEALTGHRVFDGSAVESVMKRLHNDPVIPSSLETGWASLLTSMTARDPEARPTALDVSRRASRLASAGRGGTADLAAVPDATAPLAPSDRTMVLPAAGVAGAAAGLGAAGAAGAASADERTAADGSEAPTAAYGSDAPTAVYSNGSASAGSDAPTERFGAAAAAAGVGAGLGAGAGAGGSGTGAGGGDDARASSGKRRWIVPVVVVAVLALVVGGIVWGVSQGSGGGAVPAESTSPSSTQPSDEQSTPPAESTEPSTEPSDSSSEPETPTEPSQDTSTEPSTEPSEDTSTEPSAPTEPSADPVEPSVPEVTVPAVDTGVDTGVLPGGNGNSGKGNNGNGKGNGGPKAP</sequence>
<evidence type="ECO:0000313" key="10">
    <source>
        <dbReference type="EMBL" id="MBA8814509.1"/>
    </source>
</evidence>
<keyword evidence="3" id="KW-0418">Kinase</keyword>
<name>A0A7W3JKD5_9MICO</name>
<keyword evidence="4 5" id="KW-0067">ATP-binding</keyword>
<keyword evidence="1" id="KW-0808">Transferase</keyword>
<keyword evidence="7" id="KW-0812">Transmembrane</keyword>
<dbReference type="InterPro" id="IPR011009">
    <property type="entry name" value="Kinase-like_dom_sf"/>
</dbReference>
<evidence type="ECO:0000256" key="5">
    <source>
        <dbReference type="PROSITE-ProRule" id="PRU10141"/>
    </source>
</evidence>
<dbReference type="Gene3D" id="3.30.200.20">
    <property type="entry name" value="Phosphorylase Kinase, domain 1"/>
    <property type="match status" value="1"/>
</dbReference>
<organism evidence="10 12">
    <name type="scientific">Frigoribacterium faeni</name>
    <dbReference type="NCBI Taxonomy" id="145483"/>
    <lineage>
        <taxon>Bacteria</taxon>
        <taxon>Bacillati</taxon>
        <taxon>Actinomycetota</taxon>
        <taxon>Actinomycetes</taxon>
        <taxon>Micrococcales</taxon>
        <taxon>Microbacteriaceae</taxon>
        <taxon>Frigoribacterium</taxon>
    </lineage>
</organism>
<keyword evidence="7" id="KW-0472">Membrane</keyword>
<proteinExistence type="predicted"/>
<feature type="compositionally biased region" description="Low complexity" evidence="6">
    <location>
        <begin position="500"/>
        <end position="525"/>
    </location>
</feature>
<feature type="compositionally biased region" description="Low complexity" evidence="6">
    <location>
        <begin position="454"/>
        <end position="493"/>
    </location>
</feature>
<evidence type="ECO:0000256" key="3">
    <source>
        <dbReference type="ARBA" id="ARBA00022777"/>
    </source>
</evidence>
<gene>
    <name evidence="10" type="ORF">FB463_002782</name>
    <name evidence="9" type="ORF">FFA01_25950</name>
</gene>
<dbReference type="OrthoDB" id="9762169at2"/>
<keyword evidence="2 5" id="KW-0547">Nucleotide-binding</keyword>
<dbReference type="PROSITE" id="PS50011">
    <property type="entry name" value="PROTEIN_KINASE_DOM"/>
    <property type="match status" value="1"/>
</dbReference>
<evidence type="ECO:0000256" key="1">
    <source>
        <dbReference type="ARBA" id="ARBA00022679"/>
    </source>
</evidence>
<dbReference type="SMART" id="SM00220">
    <property type="entry name" value="S_TKc"/>
    <property type="match status" value="1"/>
</dbReference>
<keyword evidence="11" id="KW-1185">Reference proteome</keyword>
<dbReference type="GO" id="GO:0005524">
    <property type="term" value="F:ATP binding"/>
    <property type="evidence" value="ECO:0007669"/>
    <property type="project" value="UniProtKB-UniRule"/>
</dbReference>
<evidence type="ECO:0000313" key="11">
    <source>
        <dbReference type="Proteomes" id="UP000321154"/>
    </source>
</evidence>
<dbReference type="EMBL" id="BJUV01000032">
    <property type="protein sequence ID" value="GEK84286.1"/>
    <property type="molecule type" value="Genomic_DNA"/>
</dbReference>
<feature type="binding site" evidence="5">
    <location>
        <position position="45"/>
    </location>
    <ligand>
        <name>ATP</name>
        <dbReference type="ChEBI" id="CHEBI:30616"/>
    </ligand>
</feature>
<dbReference type="Proteomes" id="UP000522688">
    <property type="component" value="Unassembled WGS sequence"/>
</dbReference>
<dbReference type="PANTHER" id="PTHR43289:SF34">
    <property type="entry name" value="SERINE_THREONINE-PROTEIN KINASE YBDM-RELATED"/>
    <property type="match status" value="1"/>
</dbReference>
<evidence type="ECO:0000259" key="8">
    <source>
        <dbReference type="PROSITE" id="PS50011"/>
    </source>
</evidence>
<dbReference type="GO" id="GO:0004674">
    <property type="term" value="F:protein serine/threonine kinase activity"/>
    <property type="evidence" value="ECO:0007669"/>
    <property type="project" value="TreeGrafter"/>
</dbReference>
<reference evidence="10 12" key="2">
    <citation type="submission" date="2020-07" db="EMBL/GenBank/DDBJ databases">
        <title>Sequencing the genomes of 1000 actinobacteria strains.</title>
        <authorList>
            <person name="Klenk H.-P."/>
        </authorList>
    </citation>
    <scope>NUCLEOTIDE SEQUENCE [LARGE SCALE GENOMIC DNA]</scope>
    <source>
        <strain evidence="10 12">DSM 10309</strain>
    </source>
</reference>
<dbReference type="Pfam" id="PF00069">
    <property type="entry name" value="Pkinase"/>
    <property type="match status" value="1"/>
</dbReference>
<feature type="domain" description="Protein kinase" evidence="8">
    <location>
        <begin position="16"/>
        <end position="274"/>
    </location>
</feature>
<evidence type="ECO:0000256" key="6">
    <source>
        <dbReference type="SAM" id="MobiDB-lite"/>
    </source>
</evidence>
<evidence type="ECO:0000256" key="7">
    <source>
        <dbReference type="SAM" id="Phobius"/>
    </source>
</evidence>
<dbReference type="PROSITE" id="PS00107">
    <property type="entry name" value="PROTEIN_KINASE_ATP"/>
    <property type="match status" value="1"/>
</dbReference>
<protein>
    <recommendedName>
        <fullName evidence="8">Protein kinase domain-containing protein</fullName>
    </recommendedName>
</protein>
<reference evidence="9 11" key="1">
    <citation type="submission" date="2019-07" db="EMBL/GenBank/DDBJ databases">
        <title>Whole genome shotgun sequence of Frigoribacterium faeni NBRC 103066.</title>
        <authorList>
            <person name="Hosoyama A."/>
            <person name="Uohara A."/>
            <person name="Ohji S."/>
            <person name="Ichikawa N."/>
        </authorList>
    </citation>
    <scope>NUCLEOTIDE SEQUENCE [LARGE SCALE GENOMIC DNA]</scope>
    <source>
        <strain evidence="9 11">NBRC 103066</strain>
    </source>
</reference>
<dbReference type="CDD" id="cd14014">
    <property type="entry name" value="STKc_PknB_like"/>
    <property type="match status" value="1"/>
</dbReference>
<dbReference type="Gene3D" id="1.10.510.10">
    <property type="entry name" value="Transferase(Phosphotransferase) domain 1"/>
    <property type="match status" value="1"/>
</dbReference>